<keyword evidence="17" id="KW-1133">Transmembrane helix</keyword>
<keyword evidence="15" id="KW-0539">Nucleus</keyword>
<evidence type="ECO:0000256" key="8">
    <source>
        <dbReference type="ARBA" id="ARBA00022833"/>
    </source>
</evidence>
<dbReference type="PROSITE" id="PS51805">
    <property type="entry name" value="EPHD"/>
    <property type="match status" value="1"/>
</dbReference>
<evidence type="ECO:0000256" key="4">
    <source>
        <dbReference type="ARBA" id="ARBA00012900"/>
    </source>
</evidence>
<dbReference type="Ensembl" id="ENSOSUT00000010234.1">
    <property type="protein sequence ID" value="ENSOSUP00000009890.1"/>
    <property type="gene ID" value="ENSOSUG00000005595.1"/>
</dbReference>
<dbReference type="PANTHER" id="PTHR10694:SF104">
    <property type="entry name" value="LYSINE-SPECIFIC DEMETHYLASE 4C"/>
    <property type="match status" value="1"/>
</dbReference>
<evidence type="ECO:0000256" key="13">
    <source>
        <dbReference type="ARBA" id="ARBA00023015"/>
    </source>
</evidence>
<evidence type="ECO:0000259" key="20">
    <source>
        <dbReference type="PROSITE" id="PS51805"/>
    </source>
</evidence>
<evidence type="ECO:0000256" key="12">
    <source>
        <dbReference type="ARBA" id="ARBA00023004"/>
    </source>
</evidence>
<dbReference type="CDD" id="cd20465">
    <property type="entry name" value="Tudor_JMJD2C_rpt1"/>
    <property type="match status" value="1"/>
</dbReference>
<keyword evidence="17" id="KW-0472">Membrane</keyword>
<evidence type="ECO:0000256" key="6">
    <source>
        <dbReference type="ARBA" id="ARBA00022737"/>
    </source>
</evidence>
<comment type="subcellular location">
    <subcellularLocation>
        <location evidence="2">Nucleus</location>
    </subcellularLocation>
</comment>
<dbReference type="SUPFAM" id="SSF51197">
    <property type="entry name" value="Clavaminate synthase-like"/>
    <property type="match status" value="1"/>
</dbReference>
<evidence type="ECO:0000256" key="16">
    <source>
        <dbReference type="ARBA" id="ARBA00049349"/>
    </source>
</evidence>
<name>A0A8C8ATT5_9STRI</name>
<keyword evidence="9" id="KW-0156">Chromatin regulator</keyword>
<dbReference type="PROSITE" id="PS51183">
    <property type="entry name" value="JMJN"/>
    <property type="match status" value="1"/>
</dbReference>
<dbReference type="SUPFAM" id="SSF63748">
    <property type="entry name" value="Tudor/PWWP/MBT"/>
    <property type="match status" value="2"/>
</dbReference>
<reference evidence="21" key="2">
    <citation type="submission" date="2025-09" db="UniProtKB">
        <authorList>
            <consortium name="Ensembl"/>
        </authorList>
    </citation>
    <scope>IDENTIFICATION</scope>
</reference>
<dbReference type="GO" id="GO:0051864">
    <property type="term" value="F:histone H3K36 demethylase activity"/>
    <property type="evidence" value="ECO:0007669"/>
    <property type="project" value="TreeGrafter"/>
</dbReference>
<dbReference type="PANTHER" id="PTHR10694">
    <property type="entry name" value="LYSINE-SPECIFIC DEMETHYLASE"/>
    <property type="match status" value="1"/>
</dbReference>
<dbReference type="Pfam" id="PF18104">
    <property type="entry name" value="Tudor_2"/>
    <property type="match status" value="2"/>
</dbReference>
<comment type="similarity">
    <text evidence="3">Belongs to the JHDM3 histone demethylase family.</text>
</comment>
<keyword evidence="12" id="KW-0408">Iron</keyword>
<dbReference type="InterPro" id="IPR001965">
    <property type="entry name" value="Znf_PHD"/>
</dbReference>
<evidence type="ECO:0000313" key="22">
    <source>
        <dbReference type="Proteomes" id="UP000694552"/>
    </source>
</evidence>
<keyword evidence="10" id="KW-0223">Dioxygenase</keyword>
<feature type="domain" description="PHD-type" evidence="20">
    <location>
        <begin position="632"/>
        <end position="751"/>
    </location>
</feature>
<evidence type="ECO:0000256" key="17">
    <source>
        <dbReference type="SAM" id="Phobius"/>
    </source>
</evidence>
<accession>A0A8C8ATT5</accession>
<dbReference type="InterPro" id="IPR013083">
    <property type="entry name" value="Znf_RING/FYVE/PHD"/>
</dbReference>
<dbReference type="GO" id="GO:0005634">
    <property type="term" value="C:nucleus"/>
    <property type="evidence" value="ECO:0007669"/>
    <property type="project" value="UniProtKB-SubCell"/>
</dbReference>
<keyword evidence="5" id="KW-0479">Metal-binding</keyword>
<protein>
    <recommendedName>
        <fullName evidence="4">[histone H3]-trimethyl-L-lysine(9) demethylase</fullName>
        <ecNumber evidence="4">1.14.11.66</ecNumber>
    </recommendedName>
</protein>
<dbReference type="Pfam" id="PF02373">
    <property type="entry name" value="JmjC"/>
    <property type="match status" value="1"/>
</dbReference>
<dbReference type="SMART" id="SM00249">
    <property type="entry name" value="PHD"/>
    <property type="match status" value="2"/>
</dbReference>
<dbReference type="PROSITE" id="PS51184">
    <property type="entry name" value="JMJC"/>
    <property type="match status" value="1"/>
</dbReference>
<evidence type="ECO:0000256" key="1">
    <source>
        <dbReference type="ARBA" id="ARBA00001954"/>
    </source>
</evidence>
<keyword evidence="11" id="KW-0560">Oxidoreductase</keyword>
<dbReference type="GO" id="GO:0010468">
    <property type="term" value="P:regulation of gene expression"/>
    <property type="evidence" value="ECO:0007669"/>
    <property type="project" value="TreeGrafter"/>
</dbReference>
<dbReference type="Gene3D" id="2.60.120.650">
    <property type="entry name" value="Cupin"/>
    <property type="match status" value="1"/>
</dbReference>
<dbReference type="Proteomes" id="UP000694552">
    <property type="component" value="Unplaced"/>
</dbReference>
<feature type="domain" description="JmjC" evidence="19">
    <location>
        <begin position="144"/>
        <end position="310"/>
    </location>
</feature>
<evidence type="ECO:0000259" key="19">
    <source>
        <dbReference type="PROSITE" id="PS51184"/>
    </source>
</evidence>
<dbReference type="GO" id="GO:0008270">
    <property type="term" value="F:zinc ion binding"/>
    <property type="evidence" value="ECO:0007669"/>
    <property type="project" value="UniProtKB-KW"/>
</dbReference>
<organism evidence="21 22">
    <name type="scientific">Otus sunia</name>
    <name type="common">Oriental scops-owl</name>
    <dbReference type="NCBI Taxonomy" id="257818"/>
    <lineage>
        <taxon>Eukaryota</taxon>
        <taxon>Metazoa</taxon>
        <taxon>Chordata</taxon>
        <taxon>Craniata</taxon>
        <taxon>Vertebrata</taxon>
        <taxon>Euteleostomi</taxon>
        <taxon>Archelosauria</taxon>
        <taxon>Archosauria</taxon>
        <taxon>Dinosauria</taxon>
        <taxon>Saurischia</taxon>
        <taxon>Theropoda</taxon>
        <taxon>Coelurosauria</taxon>
        <taxon>Aves</taxon>
        <taxon>Neognathae</taxon>
        <taxon>Neoaves</taxon>
        <taxon>Telluraves</taxon>
        <taxon>Strigiformes</taxon>
        <taxon>Strigidae</taxon>
        <taxon>Otus</taxon>
    </lineage>
</organism>
<keyword evidence="17" id="KW-0812">Transmembrane</keyword>
<feature type="domain" description="JmjN" evidence="18">
    <location>
        <begin position="16"/>
        <end position="58"/>
    </location>
</feature>
<dbReference type="InterPro" id="IPR002999">
    <property type="entry name" value="Tudor"/>
</dbReference>
<dbReference type="Gene3D" id="2.30.30.140">
    <property type="match status" value="1"/>
</dbReference>
<keyword evidence="8" id="KW-0862">Zinc</keyword>
<keyword evidence="13" id="KW-0805">Transcription regulation</keyword>
<dbReference type="AlphaFoldDB" id="A0A8C8ATT5"/>
<feature type="transmembrane region" description="Helical" evidence="17">
    <location>
        <begin position="400"/>
        <end position="418"/>
    </location>
</feature>
<dbReference type="Gene3D" id="3.10.330.70">
    <property type="match status" value="1"/>
</dbReference>
<evidence type="ECO:0000256" key="7">
    <source>
        <dbReference type="ARBA" id="ARBA00022771"/>
    </source>
</evidence>
<sequence>MAAVISDGPPNPSCKIMIFRPSMDEFREFNKYLVYMESQGAHRAGVAKVIPPKEWKPRKHYNDIEDLVIPAPIQQMVTGQSGLFTQYNVQKKPMTVKEFKQLANSDKYRTPRYIDYEDLERKYWKNLTFVAPIYGADINGSIYDEVCLEWNIAHLNTILDVVEEECGISIEGVNTPYLYFGMWKTTFPWHTEDMDLYSINYLHFGEPKSWYAVPPEHGKRLERLAQGFFPSTSEGCDAFLRHKMTLISPSILKKYGIPFDKVTQEAGEFMITFPYGYHAGFNHGFNCAESTNFATIRWIDYGKAAKLCTCRRDMVKISMDIFVRKFQPDRYKLWKQGKDLYTIDHTKPTPESTPEVKVWLQRREKIKKFPSWYLYFFILHLIVFNMMSISFWLLFLPLYLLFYLKFRFFLFFCIKMSLGTSKSLFSEDKCFISTLKVLQVLIIFTELTSVLLYRRMFLFMKISFVELHTKLVMFFSFQSVEAEGKKVSKSWRHPLNNPPDSSPKTLVKQQATNEELPETVLIEEKDQETETWARPLVDLWQTRIPNFNAEKEYNAACAQKEPHCAICTLLMPYYKVSKILTASSWTNSAEALIAENEKTKPLIPEMCFIYSKKTTENYPSNALIEEDGTSLLISCAKCCVRIHASCYGVFPHEIHNEWWAHVICAIAIPEVRFGNVTERTPIDTSRIPWQRLKLKCIFCGQRVKKISGACVQCSYGRCLASFHVTCAHAAGVLMEPVGWPYVVYITCFRHKIKQNTRPNACDKTITVGQTVITKHRNTRYYSCRVMGVTSQLFYEVMFDDGSFSLDTFPEDIVSRDCLRLGPPAKGEVVQVKWPDGKLYGAKYLGTNIVHMYQVEFEDGSQIAMKREEIYTLDEELPKRVKARFSTASDMRFEDTFYGEDIILGEKRQRVLNSRFKNEYVDDPGCRAFLKRSFQKKCQKEL</sequence>
<evidence type="ECO:0000313" key="21">
    <source>
        <dbReference type="Ensembl" id="ENSOSUP00000009890.1"/>
    </source>
</evidence>
<dbReference type="Pfam" id="PF02375">
    <property type="entry name" value="JmjN"/>
    <property type="match status" value="1"/>
</dbReference>
<dbReference type="InterPro" id="IPR003347">
    <property type="entry name" value="JmjC_dom"/>
</dbReference>
<dbReference type="CDD" id="cd20468">
    <property type="entry name" value="Tudor_JMJD2C_rpt2"/>
    <property type="match status" value="1"/>
</dbReference>
<keyword evidence="14" id="KW-0804">Transcription</keyword>
<dbReference type="InterPro" id="IPR034732">
    <property type="entry name" value="EPHD"/>
</dbReference>
<dbReference type="InterPro" id="IPR003349">
    <property type="entry name" value="JmjN"/>
</dbReference>
<evidence type="ECO:0000256" key="9">
    <source>
        <dbReference type="ARBA" id="ARBA00022853"/>
    </source>
</evidence>
<proteinExistence type="inferred from homology"/>
<dbReference type="GO" id="GO:0000785">
    <property type="term" value="C:chromatin"/>
    <property type="evidence" value="ECO:0007669"/>
    <property type="project" value="TreeGrafter"/>
</dbReference>
<evidence type="ECO:0000256" key="11">
    <source>
        <dbReference type="ARBA" id="ARBA00023002"/>
    </source>
</evidence>
<feature type="transmembrane region" description="Helical" evidence="17">
    <location>
        <begin position="430"/>
        <end position="453"/>
    </location>
</feature>
<dbReference type="FunFam" id="2.60.120.650:FF:000048">
    <property type="entry name" value="Lysine-specific demethylase 4A"/>
    <property type="match status" value="1"/>
</dbReference>
<dbReference type="FunFam" id="3.10.330.70:FF:000001">
    <property type="entry name" value="Putative lysine-specific demethylase 4a"/>
    <property type="match status" value="1"/>
</dbReference>
<reference evidence="21" key="1">
    <citation type="submission" date="2025-08" db="UniProtKB">
        <authorList>
            <consortium name="Ensembl"/>
        </authorList>
    </citation>
    <scope>IDENTIFICATION</scope>
</reference>
<dbReference type="SMART" id="SM00545">
    <property type="entry name" value="JmjN"/>
    <property type="match status" value="1"/>
</dbReference>
<dbReference type="SMART" id="SM00558">
    <property type="entry name" value="JmjC"/>
    <property type="match status" value="1"/>
</dbReference>
<evidence type="ECO:0000256" key="15">
    <source>
        <dbReference type="ARBA" id="ARBA00023242"/>
    </source>
</evidence>
<evidence type="ECO:0000256" key="5">
    <source>
        <dbReference type="ARBA" id="ARBA00022723"/>
    </source>
</evidence>
<comment type="cofactor">
    <cofactor evidence="1">
        <name>Fe(2+)</name>
        <dbReference type="ChEBI" id="CHEBI:29033"/>
    </cofactor>
</comment>
<keyword evidence="7" id="KW-0863">Zinc-finger</keyword>
<keyword evidence="6" id="KW-0677">Repeat</keyword>
<evidence type="ECO:0000256" key="14">
    <source>
        <dbReference type="ARBA" id="ARBA00023163"/>
    </source>
</evidence>
<dbReference type="Gene3D" id="3.30.40.10">
    <property type="entry name" value="Zinc/RING finger domain, C3HC4 (zinc finger)"/>
    <property type="match status" value="1"/>
</dbReference>
<dbReference type="Pfam" id="PF13832">
    <property type="entry name" value="zf-HC5HC2H_2"/>
    <property type="match status" value="1"/>
</dbReference>
<dbReference type="GO" id="GO:0140684">
    <property type="term" value="F:histone H3K9me2/H3K9me3 demethylase activity"/>
    <property type="evidence" value="ECO:0007669"/>
    <property type="project" value="UniProtKB-EC"/>
</dbReference>
<dbReference type="SMART" id="SM00333">
    <property type="entry name" value="TUDOR"/>
    <property type="match status" value="2"/>
</dbReference>
<evidence type="ECO:0000256" key="10">
    <source>
        <dbReference type="ARBA" id="ARBA00022964"/>
    </source>
</evidence>
<comment type="catalytic activity">
    <reaction evidence="16">
        <text>N(6),N(6),N(6)-trimethyl-L-lysyl(9)-[histone H3] + 2 2-oxoglutarate + 2 O2 = N(6)-methyl-L-lysyl(9)-[histone H3] + 2 formaldehyde + 2 succinate + 2 CO2</text>
        <dbReference type="Rhea" id="RHEA:60200"/>
        <dbReference type="Rhea" id="RHEA-COMP:15538"/>
        <dbReference type="Rhea" id="RHEA-COMP:15542"/>
        <dbReference type="ChEBI" id="CHEBI:15379"/>
        <dbReference type="ChEBI" id="CHEBI:16526"/>
        <dbReference type="ChEBI" id="CHEBI:16810"/>
        <dbReference type="ChEBI" id="CHEBI:16842"/>
        <dbReference type="ChEBI" id="CHEBI:30031"/>
        <dbReference type="ChEBI" id="CHEBI:61929"/>
        <dbReference type="ChEBI" id="CHEBI:61961"/>
        <dbReference type="EC" id="1.14.11.66"/>
    </reaction>
</comment>
<evidence type="ECO:0000256" key="3">
    <source>
        <dbReference type="ARBA" id="ARBA00009711"/>
    </source>
</evidence>
<evidence type="ECO:0000256" key="2">
    <source>
        <dbReference type="ARBA" id="ARBA00004123"/>
    </source>
</evidence>
<evidence type="ECO:0000259" key="18">
    <source>
        <dbReference type="PROSITE" id="PS51183"/>
    </source>
</evidence>
<dbReference type="EC" id="1.14.11.66" evidence="4"/>
<dbReference type="InterPro" id="IPR040477">
    <property type="entry name" value="KDM4-like_Tudor"/>
</dbReference>
<keyword evidence="22" id="KW-1185">Reference proteome</keyword>